<organism evidence="2 3">
    <name type="scientific">Hyaloscypha bicolor E</name>
    <dbReference type="NCBI Taxonomy" id="1095630"/>
    <lineage>
        <taxon>Eukaryota</taxon>
        <taxon>Fungi</taxon>
        <taxon>Dikarya</taxon>
        <taxon>Ascomycota</taxon>
        <taxon>Pezizomycotina</taxon>
        <taxon>Leotiomycetes</taxon>
        <taxon>Helotiales</taxon>
        <taxon>Hyaloscyphaceae</taxon>
        <taxon>Hyaloscypha</taxon>
        <taxon>Hyaloscypha bicolor</taxon>
    </lineage>
</organism>
<evidence type="ECO:0000256" key="1">
    <source>
        <dbReference type="SAM" id="MobiDB-lite"/>
    </source>
</evidence>
<dbReference type="InParanoid" id="A0A2J6SNT8"/>
<name>A0A2J6SNT8_9HELO</name>
<accession>A0A2J6SNT8</accession>
<keyword evidence="3" id="KW-1185">Reference proteome</keyword>
<gene>
    <name evidence="2" type="ORF">K444DRAFT_636266</name>
</gene>
<evidence type="ECO:0000313" key="2">
    <source>
        <dbReference type="EMBL" id="PMD52408.1"/>
    </source>
</evidence>
<dbReference type="Proteomes" id="UP000235371">
    <property type="component" value="Unassembled WGS sequence"/>
</dbReference>
<proteinExistence type="predicted"/>
<dbReference type="OrthoDB" id="5184961at2759"/>
<reference evidence="2 3" key="1">
    <citation type="submission" date="2016-04" db="EMBL/GenBank/DDBJ databases">
        <title>A degradative enzymes factory behind the ericoid mycorrhizal symbiosis.</title>
        <authorList>
            <consortium name="DOE Joint Genome Institute"/>
            <person name="Martino E."/>
            <person name="Morin E."/>
            <person name="Grelet G."/>
            <person name="Kuo A."/>
            <person name="Kohler A."/>
            <person name="Daghino S."/>
            <person name="Barry K."/>
            <person name="Choi C."/>
            <person name="Cichocki N."/>
            <person name="Clum A."/>
            <person name="Copeland A."/>
            <person name="Hainaut M."/>
            <person name="Haridas S."/>
            <person name="Labutti K."/>
            <person name="Lindquist E."/>
            <person name="Lipzen A."/>
            <person name="Khouja H.-R."/>
            <person name="Murat C."/>
            <person name="Ohm R."/>
            <person name="Olson A."/>
            <person name="Spatafora J."/>
            <person name="Veneault-Fourrey C."/>
            <person name="Henrissat B."/>
            <person name="Grigoriev I."/>
            <person name="Martin F."/>
            <person name="Perotto S."/>
        </authorList>
    </citation>
    <scope>NUCLEOTIDE SEQUENCE [LARGE SCALE GENOMIC DNA]</scope>
    <source>
        <strain evidence="2 3">E</strain>
    </source>
</reference>
<dbReference type="GeneID" id="36592052"/>
<dbReference type="AlphaFoldDB" id="A0A2J6SNT8"/>
<protein>
    <submittedName>
        <fullName evidence="2">Uncharacterized protein</fullName>
    </submittedName>
</protein>
<dbReference type="EMBL" id="KZ613905">
    <property type="protein sequence ID" value="PMD52408.1"/>
    <property type="molecule type" value="Genomic_DNA"/>
</dbReference>
<evidence type="ECO:0000313" key="3">
    <source>
        <dbReference type="Proteomes" id="UP000235371"/>
    </source>
</evidence>
<sequence>MTNPFRCLLCRPRPKEKKDVTKTQSPAQGPREFINPNPFESEAAFEAVKAHMANVGRDHPERFKAVVRLGAFEAARHWLEVNYPPPHIIETLGLCPVPIPLDNKKIQDVRPGDAIIPTSDTQVYMVVGQREDGDVGVVAMKMVVVPPFDANSEGGLSMPKAGQYADTPEMKTAENAFLMFLRGAYEMEQLKSGCTAIIAMGVDMSIIEFTPAEGMEEFPDGIDAVMRKVLGLGEEESAAVRKRIKERNAN</sequence>
<feature type="region of interest" description="Disordered" evidence="1">
    <location>
        <begin position="13"/>
        <end position="36"/>
    </location>
</feature>
<dbReference type="RefSeq" id="XP_024729312.1">
    <property type="nucleotide sequence ID" value="XM_024883975.1"/>
</dbReference>